<dbReference type="InterPro" id="IPR048685">
    <property type="entry name" value="COG3_C"/>
</dbReference>
<feature type="non-terminal residue" evidence="2">
    <location>
        <position position="1"/>
    </location>
</feature>
<dbReference type="GO" id="GO:0007030">
    <property type="term" value="P:Golgi organization"/>
    <property type="evidence" value="ECO:0007669"/>
    <property type="project" value="TreeGrafter"/>
</dbReference>
<dbReference type="Pfam" id="PF20671">
    <property type="entry name" value="COG3_C"/>
    <property type="match status" value="1"/>
</dbReference>
<evidence type="ECO:0000313" key="2">
    <source>
        <dbReference type="EMBL" id="JAS60212.1"/>
    </source>
</evidence>
<sequence length="148" mass="17155">KIANESDNKDFSHIYQGFWYPTIKKTFNLMCLLNRVMNSDIFRTLSSEILDYCLDSLIQVRSRLKKRTANCVLDGYLFEVMHLLIVRNQLVFFDLGVEKCTSKYLKKLLDNDNKVKANDESDSIVTRIENLLQKSSNGLAETAVEFMV</sequence>
<evidence type="ECO:0000259" key="1">
    <source>
        <dbReference type="Pfam" id="PF20671"/>
    </source>
</evidence>
<dbReference type="PANTHER" id="PTHR13302:SF8">
    <property type="entry name" value="CONSERVED OLIGOMERIC GOLGI COMPLEX SUBUNIT 3"/>
    <property type="match status" value="1"/>
</dbReference>
<dbReference type="InterPro" id="IPR007265">
    <property type="entry name" value="COG_su3"/>
</dbReference>
<reference evidence="2" key="1">
    <citation type="submission" date="2015-11" db="EMBL/GenBank/DDBJ databases">
        <title>De novo transcriptome assembly of four potential Pierce s Disease insect vectors from Arizona vineyards.</title>
        <authorList>
            <person name="Tassone E.E."/>
        </authorList>
    </citation>
    <scope>NUCLEOTIDE SEQUENCE</scope>
</reference>
<dbReference type="GO" id="GO:0006886">
    <property type="term" value="P:intracellular protein transport"/>
    <property type="evidence" value="ECO:0007669"/>
    <property type="project" value="InterPro"/>
</dbReference>
<dbReference type="GO" id="GO:0017119">
    <property type="term" value="C:Golgi transport complex"/>
    <property type="evidence" value="ECO:0007669"/>
    <property type="project" value="TreeGrafter"/>
</dbReference>
<proteinExistence type="predicted"/>
<name>A0A1B6GCP2_9HEMI</name>
<gene>
    <name evidence="2" type="ORF">g.46286</name>
</gene>
<dbReference type="GO" id="GO:0016020">
    <property type="term" value="C:membrane"/>
    <property type="evidence" value="ECO:0007669"/>
    <property type="project" value="InterPro"/>
</dbReference>
<dbReference type="EMBL" id="GECZ01009557">
    <property type="protein sequence ID" value="JAS60212.1"/>
    <property type="molecule type" value="Transcribed_RNA"/>
</dbReference>
<protein>
    <recommendedName>
        <fullName evidence="1">Conserved oligomeric Golgi complex subunit 3 C-terminal domain-containing protein</fullName>
    </recommendedName>
</protein>
<organism evidence="2">
    <name type="scientific">Cuerna arida</name>
    <dbReference type="NCBI Taxonomy" id="1464854"/>
    <lineage>
        <taxon>Eukaryota</taxon>
        <taxon>Metazoa</taxon>
        <taxon>Ecdysozoa</taxon>
        <taxon>Arthropoda</taxon>
        <taxon>Hexapoda</taxon>
        <taxon>Insecta</taxon>
        <taxon>Pterygota</taxon>
        <taxon>Neoptera</taxon>
        <taxon>Paraneoptera</taxon>
        <taxon>Hemiptera</taxon>
        <taxon>Auchenorrhyncha</taxon>
        <taxon>Membracoidea</taxon>
        <taxon>Cicadellidae</taxon>
        <taxon>Cicadellinae</taxon>
        <taxon>Proconiini</taxon>
        <taxon>Cuerna</taxon>
    </lineage>
</organism>
<dbReference type="GO" id="GO:0006891">
    <property type="term" value="P:intra-Golgi vesicle-mediated transport"/>
    <property type="evidence" value="ECO:0007669"/>
    <property type="project" value="TreeGrafter"/>
</dbReference>
<feature type="domain" description="Conserved oligomeric Golgi complex subunit 3 C-terminal" evidence="1">
    <location>
        <begin position="16"/>
        <end position="96"/>
    </location>
</feature>
<dbReference type="GO" id="GO:0005801">
    <property type="term" value="C:cis-Golgi network"/>
    <property type="evidence" value="ECO:0007669"/>
    <property type="project" value="InterPro"/>
</dbReference>
<dbReference type="PANTHER" id="PTHR13302">
    <property type="entry name" value="CONSERVED OLIGOMERIC GOLGI COMPLEX COMPONENT 3"/>
    <property type="match status" value="1"/>
</dbReference>
<feature type="non-terminal residue" evidence="2">
    <location>
        <position position="148"/>
    </location>
</feature>
<accession>A0A1B6GCP2</accession>
<dbReference type="AlphaFoldDB" id="A0A1B6GCP2"/>